<dbReference type="Gene3D" id="1.10.1060.10">
    <property type="entry name" value="Alpha-helical ferredoxin"/>
    <property type="match status" value="1"/>
</dbReference>
<dbReference type="PRINTS" id="PR00469">
    <property type="entry name" value="PNDRDTASEII"/>
</dbReference>
<keyword evidence="2" id="KW-0408">Iron</keyword>
<dbReference type="PANTHER" id="PTHR42783:SF3">
    <property type="entry name" value="GLUTAMATE SYNTHASE [NADPH] SMALL CHAIN-RELATED"/>
    <property type="match status" value="1"/>
</dbReference>
<dbReference type="InterPro" id="IPR017900">
    <property type="entry name" value="4Fe4S_Fe_S_CS"/>
</dbReference>
<dbReference type="SUPFAM" id="SSF51971">
    <property type="entry name" value="Nucleotide-binding domain"/>
    <property type="match status" value="1"/>
</dbReference>
<dbReference type="InterPro" id="IPR017896">
    <property type="entry name" value="4Fe4S_Fe-S-bd"/>
</dbReference>
<keyword evidence="3" id="KW-0411">Iron-sulfur</keyword>
<evidence type="ECO:0000256" key="3">
    <source>
        <dbReference type="ARBA" id="ARBA00023014"/>
    </source>
</evidence>
<dbReference type="Pfam" id="PF07992">
    <property type="entry name" value="Pyr_redox_2"/>
    <property type="match status" value="1"/>
</dbReference>
<dbReference type="PROSITE" id="PS51379">
    <property type="entry name" value="4FE4S_FER_2"/>
    <property type="match status" value="2"/>
</dbReference>
<dbReference type="PANTHER" id="PTHR42783">
    <property type="entry name" value="GLUTAMATE SYNTHASE [NADPH] SMALL CHAIN"/>
    <property type="match status" value="1"/>
</dbReference>
<evidence type="ECO:0000256" key="2">
    <source>
        <dbReference type="ARBA" id="ARBA00023004"/>
    </source>
</evidence>
<dbReference type="Proteomes" id="UP000194153">
    <property type="component" value="Unassembled WGS sequence"/>
</dbReference>
<keyword evidence="1" id="KW-0479">Metal-binding</keyword>
<keyword evidence="6" id="KW-1185">Reference proteome</keyword>
<dbReference type="InterPro" id="IPR023753">
    <property type="entry name" value="FAD/NAD-binding_dom"/>
</dbReference>
<reference evidence="6" key="1">
    <citation type="submission" date="2017-05" db="EMBL/GenBank/DDBJ databases">
        <title>Draft genome sequence of Geobacter pelophilus, a iron(III)-reducing bacteria.</title>
        <authorList>
            <person name="Aoyagi T."/>
            <person name="Koike H."/>
            <person name="Morita T."/>
            <person name="Sato Y."/>
            <person name="Habe H."/>
            <person name="Hori T."/>
        </authorList>
    </citation>
    <scope>NUCLEOTIDE SEQUENCE [LARGE SCALE GENOMIC DNA]</scope>
    <source>
        <strain evidence="6">Drf2</strain>
    </source>
</reference>
<dbReference type="Gene3D" id="3.30.70.20">
    <property type="match status" value="1"/>
</dbReference>
<dbReference type="SUPFAM" id="SSF46548">
    <property type="entry name" value="alpha-helical ferredoxin"/>
    <property type="match status" value="1"/>
</dbReference>
<sequence length="619" mass="67209">MEESEMEKQTGKYQVKILGIEEYRALTACQSACPVGTDTKRYVSAISKGDYEKAYLIARQTNPLVSVCSRVCTAPCEKSCRKGATGNPVDIRALKRFACDQHGAASTKFVVQRLDELSRCSDWVSDRAGNHVLNLSRHLGKARLKGKGGAQPARVAIVGSGPTGLSAAHDLALLGYGVTIFEAAPQAGGQLRSGIPAFRLPKEVLQKEIDAILELGVELQVNTTIGADLTLSQLREQGYQAVLLTIGLQDPMRIQIEGTSLYGVYNGIDYVRHHEKIDLGKSCLVIGGGGVAIDCAQHAVRQGAEQVMIACLESWETIPASRVEIEDAQEEGIRFYPSMGPQRFLGEDGRVTGVQFMKVASILDGEGRFNPSYVPDSAEVFRVDSVILAVGQASNLSSLKGLEGLEITPAGQIKAGDDMSTSLPGVFAGGDVRWRFARNATEAIADGQKAARSIHGYLRGESLKVRQRGYMRALPVDFQNTRCDTIAAAKIPKREAGERVRTREEITLGFEEKQAREQAARCRQCSIQTVFDRSRCLLCGTCVDTCVQGTLKLVRLEEIEGDEKLVQLTEALKKGAPAAKARTAIIKDETRCVSCGMCARRCPGGAITMAEFNLDEEWE</sequence>
<organism evidence="5 6">
    <name type="scientific">Geoanaerobacter pelophilus</name>
    <dbReference type="NCBI Taxonomy" id="60036"/>
    <lineage>
        <taxon>Bacteria</taxon>
        <taxon>Pseudomonadati</taxon>
        <taxon>Thermodesulfobacteriota</taxon>
        <taxon>Desulfuromonadia</taxon>
        <taxon>Geobacterales</taxon>
        <taxon>Geobacteraceae</taxon>
        <taxon>Geoanaerobacter</taxon>
    </lineage>
</organism>
<proteinExistence type="predicted"/>
<dbReference type="PRINTS" id="PR00368">
    <property type="entry name" value="FADPNR"/>
</dbReference>
<feature type="domain" description="4Fe-4S ferredoxin-type" evidence="4">
    <location>
        <begin position="527"/>
        <end position="556"/>
    </location>
</feature>
<dbReference type="SUPFAM" id="SSF54862">
    <property type="entry name" value="4Fe-4S ferredoxins"/>
    <property type="match status" value="1"/>
</dbReference>
<evidence type="ECO:0000313" key="5">
    <source>
        <dbReference type="EMBL" id="GAW65346.1"/>
    </source>
</evidence>
<feature type="domain" description="4Fe-4S ferredoxin-type" evidence="4">
    <location>
        <begin position="583"/>
        <end position="612"/>
    </location>
</feature>
<dbReference type="PROSITE" id="PS00198">
    <property type="entry name" value="4FE4S_FER_1"/>
    <property type="match status" value="1"/>
</dbReference>
<dbReference type="InterPro" id="IPR009051">
    <property type="entry name" value="Helical_ferredxn"/>
</dbReference>
<gene>
    <name evidence="5" type="ORF">GPEL0_01f0182</name>
</gene>
<evidence type="ECO:0000313" key="6">
    <source>
        <dbReference type="Proteomes" id="UP000194153"/>
    </source>
</evidence>
<dbReference type="EMBL" id="BDQG01000001">
    <property type="protein sequence ID" value="GAW65346.1"/>
    <property type="molecule type" value="Genomic_DNA"/>
</dbReference>
<evidence type="ECO:0000259" key="4">
    <source>
        <dbReference type="PROSITE" id="PS51379"/>
    </source>
</evidence>
<protein>
    <submittedName>
        <fullName evidence="5">4Fe-4S ferredoxin</fullName>
    </submittedName>
</protein>
<dbReference type="InterPro" id="IPR028261">
    <property type="entry name" value="DPD_II"/>
</dbReference>
<accession>A0ABQ0ME15</accession>
<dbReference type="Pfam" id="PF14691">
    <property type="entry name" value="Fer4_20"/>
    <property type="match status" value="1"/>
</dbReference>
<dbReference type="InterPro" id="IPR036188">
    <property type="entry name" value="FAD/NAD-bd_sf"/>
</dbReference>
<comment type="caution">
    <text evidence="5">The sequence shown here is derived from an EMBL/GenBank/DDBJ whole genome shotgun (WGS) entry which is preliminary data.</text>
</comment>
<dbReference type="Gene3D" id="3.50.50.60">
    <property type="entry name" value="FAD/NAD(P)-binding domain"/>
    <property type="match status" value="3"/>
</dbReference>
<name>A0ABQ0ME15_9BACT</name>
<dbReference type="Pfam" id="PF00037">
    <property type="entry name" value="Fer4"/>
    <property type="match status" value="1"/>
</dbReference>
<evidence type="ECO:0000256" key="1">
    <source>
        <dbReference type="ARBA" id="ARBA00022723"/>
    </source>
</evidence>